<dbReference type="AlphaFoldDB" id="A0A5Y0S807"/>
<organism evidence="2">
    <name type="scientific">Salmonella newport</name>
    <dbReference type="NCBI Taxonomy" id="108619"/>
    <lineage>
        <taxon>Bacteria</taxon>
        <taxon>Pseudomonadati</taxon>
        <taxon>Pseudomonadota</taxon>
        <taxon>Gammaproteobacteria</taxon>
        <taxon>Enterobacterales</taxon>
        <taxon>Enterobacteriaceae</taxon>
        <taxon>Salmonella</taxon>
    </lineage>
</organism>
<dbReference type="Proteomes" id="UP000839827">
    <property type="component" value="Unassembled WGS sequence"/>
</dbReference>
<dbReference type="NCBIfam" id="NF045478">
    <property type="entry name" value="XF1762_fam"/>
    <property type="match status" value="1"/>
</dbReference>
<sequence length="152" mass="16754">MKIIPVTFKVARQFVSRLHRHNKPPVGHKFSVGLQDDSGLLVGVAMAGRPVARHFDDGMTIEVNRTCTDGTPNANSMLYAAVRRSAWGMGYTRVITYTQANESGASLRAAGFVRVKSLPARGGWYESSVKRRAGRDPVGNGGVERQLWEVRR</sequence>
<dbReference type="EMBL" id="AAHWTY010000285">
    <property type="protein sequence ID" value="ECB1916309.1"/>
    <property type="molecule type" value="Genomic_DNA"/>
</dbReference>
<accession>A0A5Y0S807</accession>
<evidence type="ECO:0000313" key="1">
    <source>
        <dbReference type="EMBL" id="ECB1916309.1"/>
    </source>
</evidence>
<reference evidence="2" key="1">
    <citation type="submission" date="2019-03" db="EMBL/GenBank/DDBJ databases">
        <authorList>
            <person name="Ashton P.M."/>
            <person name="Dallman T."/>
            <person name="Nair S."/>
            <person name="De Pinna E."/>
            <person name="Peters T."/>
            <person name="Grant K."/>
        </authorList>
    </citation>
    <scope>NUCLEOTIDE SEQUENCE [LARGE SCALE GENOMIC DNA]</scope>
    <source>
        <strain evidence="2">271153</strain>
        <strain evidence="1">500372</strain>
    </source>
</reference>
<evidence type="ECO:0008006" key="3">
    <source>
        <dbReference type="Google" id="ProtNLM"/>
    </source>
</evidence>
<dbReference type="EMBL" id="AAHYLK010000133">
    <property type="protein sequence ID" value="ECB7109973.1"/>
    <property type="molecule type" value="Genomic_DNA"/>
</dbReference>
<name>A0A5Y0S807_SALNE</name>
<dbReference type="InterPro" id="IPR053780">
    <property type="entry name" value="Gp66-like"/>
</dbReference>
<evidence type="ECO:0000313" key="2">
    <source>
        <dbReference type="EMBL" id="ECB7109973.1"/>
    </source>
</evidence>
<proteinExistence type="predicted"/>
<gene>
    <name evidence="2" type="ORF">E1A34_28910</name>
    <name evidence="1" type="ORF">EVG73_29035</name>
</gene>
<protein>
    <recommendedName>
        <fullName evidence="3">N-acetyltransferase domain-containing protein</fullName>
    </recommendedName>
</protein>
<comment type="caution">
    <text evidence="2">The sequence shown here is derived from an EMBL/GenBank/DDBJ whole genome shotgun (WGS) entry which is preliminary data.</text>
</comment>